<sequence>MPQQNGIAKRKNRIIMDMVRCILKPKKKLKELWVEVVASTVPTKCVCYKTPKEAWSGMRPLIRHLKIFGCKAYAHFLDQLKKKLDDKREKVVIINRDVKFDEIAMWGNDNDPSNEEIVNFPLFVDCELVTFGESLCDENWRKAMDDEIHILRRMKYKRPIGVKWMYRIKYNPNGEVDHSKTRLVAKGYKKN</sequence>
<reference evidence="10" key="1">
    <citation type="submission" date="2018-05" db="EMBL/GenBank/DDBJ databases">
        <title>Draft genome of Mucuna pruriens seed.</title>
        <authorList>
            <person name="Nnadi N.E."/>
            <person name="Vos R."/>
            <person name="Hasami M.H."/>
            <person name="Devisetty U.K."/>
            <person name="Aguiy J.C."/>
        </authorList>
    </citation>
    <scope>NUCLEOTIDE SEQUENCE [LARGE SCALE GENOMIC DNA]</scope>
    <source>
        <strain evidence="10">JCA_2017</strain>
    </source>
</reference>
<keyword evidence="6" id="KW-0229">DNA integration</keyword>
<keyword evidence="1" id="KW-0540">Nuclease</keyword>
<dbReference type="Gene3D" id="3.30.420.10">
    <property type="entry name" value="Ribonuclease H-like superfamily/Ribonuclease H"/>
    <property type="match status" value="1"/>
</dbReference>
<protein>
    <recommendedName>
        <fullName evidence="12">Reverse transcriptase Ty1/copia-type domain-containing protein</fullName>
    </recommendedName>
</protein>
<dbReference type="OrthoDB" id="7473114at2759"/>
<dbReference type="GO" id="GO:0006310">
    <property type="term" value="P:DNA recombination"/>
    <property type="evidence" value="ECO:0007669"/>
    <property type="project" value="UniProtKB-KW"/>
</dbReference>
<dbReference type="PANTHER" id="PTHR42648:SF11">
    <property type="entry name" value="TRANSPOSON TY4-P GAG-POL POLYPROTEIN"/>
    <property type="match status" value="1"/>
</dbReference>
<evidence type="ECO:0000256" key="9">
    <source>
        <dbReference type="ARBA" id="ARBA00023172"/>
    </source>
</evidence>
<organism evidence="10 11">
    <name type="scientific">Mucuna pruriens</name>
    <name type="common">Velvet bean</name>
    <name type="synonym">Dolichos pruriens</name>
    <dbReference type="NCBI Taxonomy" id="157652"/>
    <lineage>
        <taxon>Eukaryota</taxon>
        <taxon>Viridiplantae</taxon>
        <taxon>Streptophyta</taxon>
        <taxon>Embryophyta</taxon>
        <taxon>Tracheophyta</taxon>
        <taxon>Spermatophyta</taxon>
        <taxon>Magnoliopsida</taxon>
        <taxon>eudicotyledons</taxon>
        <taxon>Gunneridae</taxon>
        <taxon>Pentapetalae</taxon>
        <taxon>rosids</taxon>
        <taxon>fabids</taxon>
        <taxon>Fabales</taxon>
        <taxon>Fabaceae</taxon>
        <taxon>Papilionoideae</taxon>
        <taxon>50 kb inversion clade</taxon>
        <taxon>NPAAA clade</taxon>
        <taxon>indigoferoid/millettioid clade</taxon>
        <taxon>Phaseoleae</taxon>
        <taxon>Mucuna</taxon>
    </lineage>
</organism>
<dbReference type="GO" id="GO:0004519">
    <property type="term" value="F:endonuclease activity"/>
    <property type="evidence" value="ECO:0007669"/>
    <property type="project" value="UniProtKB-KW"/>
</dbReference>
<keyword evidence="11" id="KW-1185">Reference proteome</keyword>
<evidence type="ECO:0000256" key="3">
    <source>
        <dbReference type="ARBA" id="ARBA00022759"/>
    </source>
</evidence>
<evidence type="ECO:0000313" key="10">
    <source>
        <dbReference type="EMBL" id="RDX87469.1"/>
    </source>
</evidence>
<evidence type="ECO:0000256" key="5">
    <source>
        <dbReference type="ARBA" id="ARBA00022842"/>
    </source>
</evidence>
<keyword evidence="2" id="KW-0479">Metal-binding</keyword>
<dbReference type="STRING" id="157652.A0A371GAC1"/>
<dbReference type="GO" id="GO:0015074">
    <property type="term" value="P:DNA integration"/>
    <property type="evidence" value="ECO:0007669"/>
    <property type="project" value="UniProtKB-KW"/>
</dbReference>
<dbReference type="GO" id="GO:0003964">
    <property type="term" value="F:RNA-directed DNA polymerase activity"/>
    <property type="evidence" value="ECO:0007669"/>
    <property type="project" value="UniProtKB-KW"/>
</dbReference>
<dbReference type="InterPro" id="IPR036397">
    <property type="entry name" value="RNaseH_sf"/>
</dbReference>
<dbReference type="GO" id="GO:0003676">
    <property type="term" value="F:nucleic acid binding"/>
    <property type="evidence" value="ECO:0007669"/>
    <property type="project" value="InterPro"/>
</dbReference>
<evidence type="ECO:0000256" key="4">
    <source>
        <dbReference type="ARBA" id="ARBA00022801"/>
    </source>
</evidence>
<dbReference type="InterPro" id="IPR012337">
    <property type="entry name" value="RNaseH-like_sf"/>
</dbReference>
<dbReference type="PANTHER" id="PTHR42648">
    <property type="entry name" value="TRANSPOSASE, PUTATIVE-RELATED"/>
    <property type="match status" value="1"/>
</dbReference>
<dbReference type="EMBL" id="QJKJ01006221">
    <property type="protein sequence ID" value="RDX87469.1"/>
    <property type="molecule type" value="Genomic_DNA"/>
</dbReference>
<dbReference type="GO" id="GO:0003887">
    <property type="term" value="F:DNA-directed DNA polymerase activity"/>
    <property type="evidence" value="ECO:0007669"/>
    <property type="project" value="UniProtKB-KW"/>
</dbReference>
<dbReference type="Proteomes" id="UP000257109">
    <property type="component" value="Unassembled WGS sequence"/>
</dbReference>
<evidence type="ECO:0000256" key="2">
    <source>
        <dbReference type="ARBA" id="ARBA00022723"/>
    </source>
</evidence>
<keyword evidence="7" id="KW-0695">RNA-directed DNA polymerase</keyword>
<dbReference type="AlphaFoldDB" id="A0A371GAC1"/>
<comment type="caution">
    <text evidence="10">The sequence shown here is derived from an EMBL/GenBank/DDBJ whole genome shotgun (WGS) entry which is preliminary data.</text>
</comment>
<evidence type="ECO:0000256" key="1">
    <source>
        <dbReference type="ARBA" id="ARBA00022722"/>
    </source>
</evidence>
<evidence type="ECO:0008006" key="12">
    <source>
        <dbReference type="Google" id="ProtNLM"/>
    </source>
</evidence>
<keyword evidence="9" id="KW-0233">DNA recombination</keyword>
<accession>A0A371GAC1</accession>
<name>A0A371GAC1_MUCPR</name>
<keyword evidence="3" id="KW-0255">Endonuclease</keyword>
<evidence type="ECO:0000256" key="8">
    <source>
        <dbReference type="ARBA" id="ARBA00022932"/>
    </source>
</evidence>
<evidence type="ECO:0000256" key="7">
    <source>
        <dbReference type="ARBA" id="ARBA00022918"/>
    </source>
</evidence>
<proteinExistence type="predicted"/>
<gene>
    <name evidence="10" type="ORF">CR513_31056</name>
</gene>
<keyword evidence="5" id="KW-0460">Magnesium</keyword>
<feature type="non-terminal residue" evidence="10">
    <location>
        <position position="1"/>
    </location>
</feature>
<evidence type="ECO:0000313" key="11">
    <source>
        <dbReference type="Proteomes" id="UP000257109"/>
    </source>
</evidence>
<evidence type="ECO:0000256" key="6">
    <source>
        <dbReference type="ARBA" id="ARBA00022908"/>
    </source>
</evidence>
<keyword evidence="8" id="KW-0239">DNA-directed DNA polymerase</keyword>
<dbReference type="SUPFAM" id="SSF53098">
    <property type="entry name" value="Ribonuclease H-like"/>
    <property type="match status" value="1"/>
</dbReference>
<dbReference type="GO" id="GO:0016787">
    <property type="term" value="F:hydrolase activity"/>
    <property type="evidence" value="ECO:0007669"/>
    <property type="project" value="UniProtKB-KW"/>
</dbReference>
<keyword evidence="8" id="KW-0548">Nucleotidyltransferase</keyword>
<keyword evidence="4" id="KW-0378">Hydrolase</keyword>
<dbReference type="InterPro" id="IPR039537">
    <property type="entry name" value="Retrotran_Ty1/copia-like"/>
</dbReference>
<dbReference type="GO" id="GO:0046872">
    <property type="term" value="F:metal ion binding"/>
    <property type="evidence" value="ECO:0007669"/>
    <property type="project" value="UniProtKB-KW"/>
</dbReference>
<keyword evidence="8" id="KW-0808">Transferase</keyword>